<proteinExistence type="predicted"/>
<dbReference type="SUPFAM" id="SSF52799">
    <property type="entry name" value="(Phosphotyrosine protein) phosphatases II"/>
    <property type="match status" value="1"/>
</dbReference>
<feature type="region of interest" description="Disordered" evidence="1">
    <location>
        <begin position="86"/>
        <end position="105"/>
    </location>
</feature>
<evidence type="ECO:0000313" key="4">
    <source>
        <dbReference type="WBParaSite" id="TCNE_0000207001-mRNA-1"/>
    </source>
</evidence>
<dbReference type="AlphaFoldDB" id="A0A183U0Q0"/>
<feature type="compositionally biased region" description="Basic and acidic residues" evidence="1">
    <location>
        <begin position="93"/>
        <end position="105"/>
    </location>
</feature>
<keyword evidence="3" id="KW-1185">Reference proteome</keyword>
<reference evidence="2 3" key="2">
    <citation type="submission" date="2018-11" db="EMBL/GenBank/DDBJ databases">
        <authorList>
            <consortium name="Pathogen Informatics"/>
        </authorList>
    </citation>
    <scope>NUCLEOTIDE SEQUENCE [LARGE SCALE GENOMIC DNA]</scope>
</reference>
<gene>
    <name evidence="2" type="ORF">TCNE_LOCUS2070</name>
</gene>
<protein>
    <submittedName>
        <fullName evidence="4">USP domain-containing protein</fullName>
    </submittedName>
</protein>
<evidence type="ECO:0000256" key="1">
    <source>
        <dbReference type="SAM" id="MobiDB-lite"/>
    </source>
</evidence>
<dbReference type="Proteomes" id="UP000050794">
    <property type="component" value="Unassembled WGS sequence"/>
</dbReference>
<reference evidence="4" key="1">
    <citation type="submission" date="2016-06" db="UniProtKB">
        <authorList>
            <consortium name="WormBaseParasite"/>
        </authorList>
    </citation>
    <scope>IDENTIFICATION</scope>
</reference>
<dbReference type="InterPro" id="IPR029021">
    <property type="entry name" value="Prot-tyrosine_phosphatase-like"/>
</dbReference>
<evidence type="ECO:0000313" key="2">
    <source>
        <dbReference type="EMBL" id="VDM27391.1"/>
    </source>
</evidence>
<evidence type="ECO:0000313" key="3">
    <source>
        <dbReference type="Proteomes" id="UP000050794"/>
    </source>
</evidence>
<organism evidence="3 4">
    <name type="scientific">Toxocara canis</name>
    <name type="common">Canine roundworm</name>
    <dbReference type="NCBI Taxonomy" id="6265"/>
    <lineage>
        <taxon>Eukaryota</taxon>
        <taxon>Metazoa</taxon>
        <taxon>Ecdysozoa</taxon>
        <taxon>Nematoda</taxon>
        <taxon>Chromadorea</taxon>
        <taxon>Rhabditida</taxon>
        <taxon>Spirurina</taxon>
        <taxon>Ascaridomorpha</taxon>
        <taxon>Ascaridoidea</taxon>
        <taxon>Toxocaridae</taxon>
        <taxon>Toxocara</taxon>
    </lineage>
</organism>
<dbReference type="WBParaSite" id="TCNE_0000207001-mRNA-1">
    <property type="protein sequence ID" value="TCNE_0000207001-mRNA-1"/>
    <property type="gene ID" value="TCNE_0000207001"/>
</dbReference>
<accession>A0A183U0Q0</accession>
<name>A0A183U0Q0_TOXCA</name>
<dbReference type="EMBL" id="UYWY01001886">
    <property type="protein sequence ID" value="VDM27391.1"/>
    <property type="molecule type" value="Genomic_DNA"/>
</dbReference>
<sequence>MRKQRCASVQNEAQYIFIFTTALDYIRVKLPNYATADKDAAQRPSELLLTEFLYSLSDIQIEYTDQSVNYYKNQIRKQLSSSHQLEEMGEAEAINHEGKEDTRPRDALEGEVLKDVENSIWRSFQHGD</sequence>